<feature type="domain" description="Tyrosine-protein kinase G-rich" evidence="12">
    <location>
        <begin position="439"/>
        <end position="517"/>
    </location>
</feature>
<comment type="subcellular location">
    <subcellularLocation>
        <location evidence="1">Cell membrane</location>
        <topology evidence="1">Multi-pass membrane protein</topology>
    </subcellularLocation>
</comment>
<dbReference type="Pfam" id="PF13807">
    <property type="entry name" value="GNVR"/>
    <property type="match status" value="1"/>
</dbReference>
<dbReference type="PANTHER" id="PTHR32309:SF13">
    <property type="entry name" value="FERRIC ENTEROBACTIN TRANSPORT PROTEIN FEPE"/>
    <property type="match status" value="1"/>
</dbReference>
<keyword evidence="8" id="KW-0175">Coiled coil</keyword>
<dbReference type="EMBL" id="JBHUOZ010000001">
    <property type="protein sequence ID" value="MFD2919418.1"/>
    <property type="molecule type" value="Genomic_DNA"/>
</dbReference>
<dbReference type="InterPro" id="IPR027417">
    <property type="entry name" value="P-loop_NTPase"/>
</dbReference>
<dbReference type="RefSeq" id="WP_386096587.1">
    <property type="nucleotide sequence ID" value="NZ_JBHUOZ010000001.1"/>
</dbReference>
<sequence>MNQDPKDIVSLPTDNSVQKVDNSLSIKELFYKYIRFLPFVVLSVAIALLIAYTYLRYAQPIYSSSGVIQLEIKTGKSSGNDKVEDLLYGTTKVQSLQSQLEIIKSKPLMERVVNRLGLQLSYTAIGRIKSENIYKRSPFNLNIHALTDSSASFSYHLKFTNSEQFEIAKLNISTTVGKPFTTPHGTFSVELLSPVASGAEFQVDWTPTKSMAAKYANALMVAPRTGSNSLVLSLETSNPFLTADIINSAMVQYDSVTIEQNNFSTDQMISFIDIRLDTLKKELDELQTKVIDYRVKANLIVDADAITTNYYDNLNKSQEKVVEAQAQLLSIEMIESYLSDKNNEFKKSTAPSSLGITDPTLNSLITNYNLAQVGRQTLIESNIPANHPSVKEADGLIEKNRTMILENLKNLRKAISGRIRETEKSDLLNQKQLHELPEKQKDLLGLERQVTTKLALYELLEKRREEASISRASTISTSKIIDEAAVAYTPAKPNKTTIRLIAIILGILVPVAIIILLEMLNDKISSKNDITRVSNVPILGEVGRSSLGKTLVVGKTSRTMVAEQFRTIRSNLQYVINNIQKPVIMITSSFSGEGKSFISTNLGAVLALSGKKTIILEFDIRKPMLLAGLGMIKKPGISNFIVGKAPMETLILPVQDTDNLFVLPCGPIPPNPSELLLDTKVDEIFSYLKKHFDIIIIDTAPVGIVSDALTLGKYADASLYITRQGYTYKKQINIINDLYENKKIPKMSVIVNDITSGHGYGYYGYGKYGYSYTKNDYYTQEEENKSWFKQVINFINPLKWFSKK</sequence>
<keyword evidence="5" id="KW-0067">ATP-binding</keyword>
<protein>
    <submittedName>
        <fullName evidence="13">GumC family protein</fullName>
    </submittedName>
</protein>
<evidence type="ECO:0000256" key="6">
    <source>
        <dbReference type="ARBA" id="ARBA00022989"/>
    </source>
</evidence>
<dbReference type="SUPFAM" id="SSF52540">
    <property type="entry name" value="P-loop containing nucleoside triphosphate hydrolases"/>
    <property type="match status" value="1"/>
</dbReference>
<evidence type="ECO:0000313" key="14">
    <source>
        <dbReference type="Proteomes" id="UP001597511"/>
    </source>
</evidence>
<evidence type="ECO:0000259" key="11">
    <source>
        <dbReference type="Pfam" id="PF02706"/>
    </source>
</evidence>
<feature type="domain" description="Polysaccharide chain length determinant N-terminal" evidence="11">
    <location>
        <begin position="23"/>
        <end position="115"/>
    </location>
</feature>
<evidence type="ECO:0000256" key="1">
    <source>
        <dbReference type="ARBA" id="ARBA00004651"/>
    </source>
</evidence>
<evidence type="ECO:0000256" key="2">
    <source>
        <dbReference type="ARBA" id="ARBA00022475"/>
    </source>
</evidence>
<gene>
    <name evidence="13" type="ORF">ACFS6H_06870</name>
</gene>
<dbReference type="Pfam" id="PF02706">
    <property type="entry name" value="Wzz"/>
    <property type="match status" value="1"/>
</dbReference>
<feature type="transmembrane region" description="Helical" evidence="9">
    <location>
        <begin position="498"/>
        <end position="517"/>
    </location>
</feature>
<keyword evidence="2" id="KW-1003">Cell membrane</keyword>
<keyword evidence="7 9" id="KW-0472">Membrane</keyword>
<evidence type="ECO:0000256" key="9">
    <source>
        <dbReference type="SAM" id="Phobius"/>
    </source>
</evidence>
<keyword evidence="14" id="KW-1185">Reference proteome</keyword>
<keyword evidence="3 9" id="KW-0812">Transmembrane</keyword>
<dbReference type="NCBIfam" id="TIGR01007">
    <property type="entry name" value="eps_fam"/>
    <property type="match status" value="1"/>
</dbReference>
<reference evidence="14" key="1">
    <citation type="journal article" date="2019" name="Int. J. Syst. Evol. Microbiol.">
        <title>The Global Catalogue of Microorganisms (GCM) 10K type strain sequencing project: providing services to taxonomists for standard genome sequencing and annotation.</title>
        <authorList>
            <consortium name="The Broad Institute Genomics Platform"/>
            <consortium name="The Broad Institute Genome Sequencing Center for Infectious Disease"/>
            <person name="Wu L."/>
            <person name="Ma J."/>
        </authorList>
    </citation>
    <scope>NUCLEOTIDE SEQUENCE [LARGE SCALE GENOMIC DNA]</scope>
    <source>
        <strain evidence="14">KCTC 23299</strain>
    </source>
</reference>
<keyword evidence="4" id="KW-0547">Nucleotide-binding</keyword>
<evidence type="ECO:0000256" key="3">
    <source>
        <dbReference type="ARBA" id="ARBA00022692"/>
    </source>
</evidence>
<dbReference type="Pfam" id="PF01656">
    <property type="entry name" value="CbiA"/>
    <property type="match status" value="1"/>
</dbReference>
<accession>A0ABW6A6W1</accession>
<proteinExistence type="predicted"/>
<evidence type="ECO:0000256" key="7">
    <source>
        <dbReference type="ARBA" id="ARBA00023136"/>
    </source>
</evidence>
<dbReference type="Proteomes" id="UP001597511">
    <property type="component" value="Unassembled WGS sequence"/>
</dbReference>
<dbReference type="CDD" id="cd05387">
    <property type="entry name" value="BY-kinase"/>
    <property type="match status" value="1"/>
</dbReference>
<keyword evidence="6 9" id="KW-1133">Transmembrane helix</keyword>
<evidence type="ECO:0000256" key="4">
    <source>
        <dbReference type="ARBA" id="ARBA00022741"/>
    </source>
</evidence>
<dbReference type="InterPro" id="IPR050445">
    <property type="entry name" value="Bact_polysacc_biosynth/exp"/>
</dbReference>
<evidence type="ECO:0000256" key="5">
    <source>
        <dbReference type="ARBA" id="ARBA00022840"/>
    </source>
</evidence>
<feature type="transmembrane region" description="Helical" evidence="9">
    <location>
        <begin position="36"/>
        <end position="55"/>
    </location>
</feature>
<evidence type="ECO:0000259" key="12">
    <source>
        <dbReference type="Pfam" id="PF13807"/>
    </source>
</evidence>
<evidence type="ECO:0000256" key="8">
    <source>
        <dbReference type="SAM" id="Coils"/>
    </source>
</evidence>
<dbReference type="InterPro" id="IPR005702">
    <property type="entry name" value="Wzc-like_C"/>
</dbReference>
<dbReference type="InterPro" id="IPR003856">
    <property type="entry name" value="LPS_length_determ_N"/>
</dbReference>
<feature type="domain" description="CobQ/CobB/MinD/ParA nucleotide binding" evidence="10">
    <location>
        <begin position="584"/>
        <end position="757"/>
    </location>
</feature>
<evidence type="ECO:0000313" key="13">
    <source>
        <dbReference type="EMBL" id="MFD2919418.1"/>
    </source>
</evidence>
<dbReference type="Gene3D" id="3.40.50.300">
    <property type="entry name" value="P-loop containing nucleotide triphosphate hydrolases"/>
    <property type="match status" value="1"/>
</dbReference>
<dbReference type="PANTHER" id="PTHR32309">
    <property type="entry name" value="TYROSINE-PROTEIN KINASE"/>
    <property type="match status" value="1"/>
</dbReference>
<evidence type="ECO:0000259" key="10">
    <source>
        <dbReference type="Pfam" id="PF01656"/>
    </source>
</evidence>
<comment type="caution">
    <text evidence="13">The sequence shown here is derived from an EMBL/GenBank/DDBJ whole genome shotgun (WGS) entry which is preliminary data.</text>
</comment>
<name>A0ABW6A6W1_9BACT</name>
<dbReference type="InterPro" id="IPR032807">
    <property type="entry name" value="GNVR"/>
</dbReference>
<organism evidence="13 14">
    <name type="scientific">Terrimonas rubra</name>
    <dbReference type="NCBI Taxonomy" id="1035890"/>
    <lineage>
        <taxon>Bacteria</taxon>
        <taxon>Pseudomonadati</taxon>
        <taxon>Bacteroidota</taxon>
        <taxon>Chitinophagia</taxon>
        <taxon>Chitinophagales</taxon>
        <taxon>Chitinophagaceae</taxon>
        <taxon>Terrimonas</taxon>
    </lineage>
</organism>
<feature type="coiled-coil region" evidence="8">
    <location>
        <begin position="269"/>
        <end position="296"/>
    </location>
</feature>
<dbReference type="InterPro" id="IPR002586">
    <property type="entry name" value="CobQ/CobB/MinD/ParA_Nub-bd_dom"/>
</dbReference>